<organism evidence="2">
    <name type="scientific">marine metagenome</name>
    <dbReference type="NCBI Taxonomy" id="408172"/>
    <lineage>
        <taxon>unclassified sequences</taxon>
        <taxon>metagenomes</taxon>
        <taxon>ecological metagenomes</taxon>
    </lineage>
</organism>
<dbReference type="PANTHER" id="PTHR13939:SF0">
    <property type="entry name" value="NMN AMIDOHYDROLASE-LIKE PROTEIN YFAY"/>
    <property type="match status" value="1"/>
</dbReference>
<feature type="domain" description="MoaB/Mog" evidence="1">
    <location>
        <begin position="21"/>
        <end position="188"/>
    </location>
</feature>
<name>A0A382VP50_9ZZZZ</name>
<reference evidence="2" key="1">
    <citation type="submission" date="2018-05" db="EMBL/GenBank/DDBJ databases">
        <authorList>
            <person name="Lanie J.A."/>
            <person name="Ng W.-L."/>
            <person name="Kazmierczak K.M."/>
            <person name="Andrzejewski T.M."/>
            <person name="Davidsen T.M."/>
            <person name="Wayne K.J."/>
            <person name="Tettelin H."/>
            <person name="Glass J.I."/>
            <person name="Rusch D."/>
            <person name="Podicherti R."/>
            <person name="Tsui H.-C.T."/>
            <person name="Winkler M.E."/>
        </authorList>
    </citation>
    <scope>NUCLEOTIDE SEQUENCE</scope>
</reference>
<dbReference type="InterPro" id="IPR050101">
    <property type="entry name" value="CinA"/>
</dbReference>
<protein>
    <recommendedName>
        <fullName evidence="1">MoaB/Mog domain-containing protein</fullName>
    </recommendedName>
</protein>
<sequence>MDSAPMVDVSRNVPRPIETAWIIAIGSEMLTPFRSDTNSIYINQKLNDLGVEVRGKTIVGDNHVELGNELRHALGRVDAVFLTGGLGPTEDDLTREVIAQVLETPLVEDDKIVDQIRARFSSRGLRMPDVNRRQALLPKGATLLPNPRGTAAGLWIHCRDKVIVALPGPPRELEPMFDESLWDRLRNRTREMSLSRRVLRITGLTESQVEELTQPIYSHWQNKKPPIATSILATFGRIEIHLSVRTATETEG</sequence>
<dbReference type="AlphaFoldDB" id="A0A382VP50"/>
<gene>
    <name evidence="2" type="ORF">METZ01_LOCUS400512</name>
</gene>
<evidence type="ECO:0000313" key="2">
    <source>
        <dbReference type="EMBL" id="SVD47658.1"/>
    </source>
</evidence>
<proteinExistence type="predicted"/>
<dbReference type="SUPFAM" id="SSF53218">
    <property type="entry name" value="Molybdenum cofactor biosynthesis proteins"/>
    <property type="match status" value="1"/>
</dbReference>
<dbReference type="SMART" id="SM00852">
    <property type="entry name" value="MoCF_biosynth"/>
    <property type="match status" value="1"/>
</dbReference>
<dbReference type="Gene3D" id="3.40.980.10">
    <property type="entry name" value="MoaB/Mog-like domain"/>
    <property type="match status" value="1"/>
</dbReference>
<accession>A0A382VP50</accession>
<dbReference type="Pfam" id="PF00994">
    <property type="entry name" value="MoCF_biosynth"/>
    <property type="match status" value="1"/>
</dbReference>
<dbReference type="InterPro" id="IPR001453">
    <property type="entry name" value="MoaB/Mog_dom"/>
</dbReference>
<dbReference type="InterPro" id="IPR036425">
    <property type="entry name" value="MoaB/Mog-like_dom_sf"/>
</dbReference>
<dbReference type="CDD" id="cd00885">
    <property type="entry name" value="cinA"/>
    <property type="match status" value="1"/>
</dbReference>
<dbReference type="EMBL" id="UINC01153114">
    <property type="protein sequence ID" value="SVD47658.1"/>
    <property type="molecule type" value="Genomic_DNA"/>
</dbReference>
<feature type="non-terminal residue" evidence="2">
    <location>
        <position position="252"/>
    </location>
</feature>
<dbReference type="PANTHER" id="PTHR13939">
    <property type="entry name" value="NICOTINAMIDE-NUCLEOTIDE AMIDOHYDROLASE PNCC"/>
    <property type="match status" value="1"/>
</dbReference>
<evidence type="ECO:0000259" key="1">
    <source>
        <dbReference type="SMART" id="SM00852"/>
    </source>
</evidence>